<dbReference type="GO" id="GO:0015940">
    <property type="term" value="P:pantothenate biosynthetic process"/>
    <property type="evidence" value="ECO:0007669"/>
    <property type="project" value="UniProtKB-UniPathway"/>
</dbReference>
<dbReference type="FunFam" id="3.40.50.720:FF:000307">
    <property type="entry name" value="2-dehydropantoate 2-reductase"/>
    <property type="match status" value="1"/>
</dbReference>
<evidence type="ECO:0000313" key="15">
    <source>
        <dbReference type="Proteomes" id="UP000234341"/>
    </source>
</evidence>
<dbReference type="Pfam" id="PF08546">
    <property type="entry name" value="ApbA_C"/>
    <property type="match status" value="1"/>
</dbReference>
<reference evidence="14 15" key="1">
    <citation type="submission" date="2017-12" db="EMBL/GenBank/DDBJ databases">
        <title>Genome sequence of the active heterotrophic nitrifier-denitrifier, Cupriavidus pauculus UM1.</title>
        <authorList>
            <person name="Putonti C."/>
            <person name="Castignetti D."/>
        </authorList>
    </citation>
    <scope>NUCLEOTIDE SEQUENCE [LARGE SCALE GENOMIC DNA]</scope>
    <source>
        <strain evidence="14 15">UM1</strain>
    </source>
</reference>
<name>A0A2N5C7C3_9BURK</name>
<dbReference type="InterPro" id="IPR003710">
    <property type="entry name" value="ApbA"/>
</dbReference>
<evidence type="ECO:0000256" key="8">
    <source>
        <dbReference type="ARBA" id="ARBA00023002"/>
    </source>
</evidence>
<evidence type="ECO:0000256" key="10">
    <source>
        <dbReference type="ARBA" id="ARBA00048793"/>
    </source>
</evidence>
<sequence length="307" mass="32600">MRILVVGAGATGGYFGARLLQAGRDVTFLVRARRAGQLAEHGLRVKSPHGDLHIATPPVVMSAQITAPYDVVLLSCKAYDLASAMDSIAPAVGPDTVIVPLLNGMQHLDQLDARFGAARVMGGRCMISSTLDDQGTILHLSAFHILSFGERPSGNSPRAQALAEVFGNAGFDVQRSDAMLQDMWEKWFFLATLAASTCLMRATVGDILIAPRGRETIAALLDECAAIAAANGYPVREPAMQQAKTTLFTEGSPITASMLRDVERGAAIESDQIVGDLLARRGSTEAPTLGMALTHLKAYEARRARGG</sequence>
<evidence type="ECO:0000259" key="12">
    <source>
        <dbReference type="Pfam" id="PF02558"/>
    </source>
</evidence>
<dbReference type="Pfam" id="PF02558">
    <property type="entry name" value="ApbA"/>
    <property type="match status" value="1"/>
</dbReference>
<keyword evidence="8 11" id="KW-0560">Oxidoreductase</keyword>
<dbReference type="InterPro" id="IPR013332">
    <property type="entry name" value="KPR_N"/>
</dbReference>
<dbReference type="InterPro" id="IPR036291">
    <property type="entry name" value="NAD(P)-bd_dom_sf"/>
</dbReference>
<keyword evidence="7 11" id="KW-0521">NADP</keyword>
<dbReference type="FunFam" id="1.10.1040.10:FF:000017">
    <property type="entry name" value="2-dehydropantoate 2-reductase"/>
    <property type="match status" value="1"/>
</dbReference>
<comment type="caution">
    <text evidence="14">The sequence shown here is derived from an EMBL/GenBank/DDBJ whole genome shotgun (WGS) entry which is preliminary data.</text>
</comment>
<dbReference type="RefSeq" id="WP_101683882.1">
    <property type="nucleotide sequence ID" value="NZ_PJRP01000013.1"/>
</dbReference>
<dbReference type="SUPFAM" id="SSF51735">
    <property type="entry name" value="NAD(P)-binding Rossmann-fold domains"/>
    <property type="match status" value="1"/>
</dbReference>
<keyword evidence="6 11" id="KW-0566">Pantothenate biosynthesis</keyword>
<feature type="domain" description="Ketopantoate reductase N-terminal" evidence="12">
    <location>
        <begin position="3"/>
        <end position="150"/>
    </location>
</feature>
<dbReference type="PANTHER" id="PTHR21708:SF26">
    <property type="entry name" value="2-DEHYDROPANTOATE 2-REDUCTASE"/>
    <property type="match status" value="1"/>
</dbReference>
<comment type="pathway">
    <text evidence="2 11">Cofactor biosynthesis; (R)-pantothenate biosynthesis; (R)-pantoate from 3-methyl-2-oxobutanoate: step 2/2.</text>
</comment>
<evidence type="ECO:0000256" key="11">
    <source>
        <dbReference type="RuleBase" id="RU362068"/>
    </source>
</evidence>
<dbReference type="Proteomes" id="UP000234341">
    <property type="component" value="Unassembled WGS sequence"/>
</dbReference>
<dbReference type="InterPro" id="IPR013752">
    <property type="entry name" value="KPA_reductase"/>
</dbReference>
<accession>A0A2N5C7C3</accession>
<dbReference type="Gene3D" id="1.10.1040.10">
    <property type="entry name" value="N-(1-d-carboxylethyl)-l-norvaline Dehydrogenase, domain 2"/>
    <property type="match status" value="1"/>
</dbReference>
<dbReference type="NCBIfam" id="NF005094">
    <property type="entry name" value="PRK06522.2-5"/>
    <property type="match status" value="1"/>
</dbReference>
<dbReference type="EC" id="1.1.1.169" evidence="4 11"/>
<dbReference type="SUPFAM" id="SSF48179">
    <property type="entry name" value="6-phosphogluconate dehydrogenase C-terminal domain-like"/>
    <property type="match status" value="1"/>
</dbReference>
<comment type="function">
    <text evidence="1 11">Catalyzes the NADPH-dependent reduction of ketopantoate into pantoic acid.</text>
</comment>
<gene>
    <name evidence="14" type="ORF">CYJ10_23665</name>
</gene>
<organism evidence="14 15">
    <name type="scientific">Cupriavidus pauculus</name>
    <dbReference type="NCBI Taxonomy" id="82633"/>
    <lineage>
        <taxon>Bacteria</taxon>
        <taxon>Pseudomonadati</taxon>
        <taxon>Pseudomonadota</taxon>
        <taxon>Betaproteobacteria</taxon>
        <taxon>Burkholderiales</taxon>
        <taxon>Burkholderiaceae</taxon>
        <taxon>Cupriavidus</taxon>
    </lineage>
</organism>
<dbReference type="AlphaFoldDB" id="A0A2N5C7C3"/>
<evidence type="ECO:0000256" key="1">
    <source>
        <dbReference type="ARBA" id="ARBA00002919"/>
    </source>
</evidence>
<evidence type="ECO:0000256" key="4">
    <source>
        <dbReference type="ARBA" id="ARBA00013014"/>
    </source>
</evidence>
<dbReference type="OrthoDB" id="9796561at2"/>
<dbReference type="Gene3D" id="3.40.50.720">
    <property type="entry name" value="NAD(P)-binding Rossmann-like Domain"/>
    <property type="match status" value="1"/>
</dbReference>
<evidence type="ECO:0000256" key="5">
    <source>
        <dbReference type="ARBA" id="ARBA00019465"/>
    </source>
</evidence>
<evidence type="ECO:0000256" key="3">
    <source>
        <dbReference type="ARBA" id="ARBA00007870"/>
    </source>
</evidence>
<dbReference type="NCBIfam" id="TIGR00745">
    <property type="entry name" value="apbA_panE"/>
    <property type="match status" value="1"/>
</dbReference>
<dbReference type="STRING" id="82633.GCA_000974605_05097"/>
<dbReference type="InterPro" id="IPR008927">
    <property type="entry name" value="6-PGluconate_DH-like_C_sf"/>
</dbReference>
<dbReference type="UniPathway" id="UPA00028">
    <property type="reaction ID" value="UER00004"/>
</dbReference>
<protein>
    <recommendedName>
        <fullName evidence="5 11">2-dehydropantoate 2-reductase</fullName>
        <ecNumber evidence="4 11">1.1.1.169</ecNumber>
    </recommendedName>
    <alternativeName>
        <fullName evidence="9 11">Ketopantoate reductase</fullName>
    </alternativeName>
</protein>
<dbReference type="GO" id="GO:0005737">
    <property type="term" value="C:cytoplasm"/>
    <property type="evidence" value="ECO:0007669"/>
    <property type="project" value="TreeGrafter"/>
</dbReference>
<evidence type="ECO:0000256" key="6">
    <source>
        <dbReference type="ARBA" id="ARBA00022655"/>
    </source>
</evidence>
<feature type="domain" description="Ketopantoate reductase C-terminal" evidence="13">
    <location>
        <begin position="179"/>
        <end position="300"/>
    </location>
</feature>
<proteinExistence type="inferred from homology"/>
<evidence type="ECO:0000256" key="7">
    <source>
        <dbReference type="ARBA" id="ARBA00022857"/>
    </source>
</evidence>
<comment type="catalytic activity">
    <reaction evidence="10 11">
        <text>(R)-pantoate + NADP(+) = 2-dehydropantoate + NADPH + H(+)</text>
        <dbReference type="Rhea" id="RHEA:16233"/>
        <dbReference type="ChEBI" id="CHEBI:11561"/>
        <dbReference type="ChEBI" id="CHEBI:15378"/>
        <dbReference type="ChEBI" id="CHEBI:15980"/>
        <dbReference type="ChEBI" id="CHEBI:57783"/>
        <dbReference type="ChEBI" id="CHEBI:58349"/>
        <dbReference type="EC" id="1.1.1.169"/>
    </reaction>
</comment>
<dbReference type="InterPro" id="IPR051402">
    <property type="entry name" value="KPR-Related"/>
</dbReference>
<comment type="similarity">
    <text evidence="3 11">Belongs to the ketopantoate reductase family.</text>
</comment>
<dbReference type="EMBL" id="PJRP01000013">
    <property type="protein sequence ID" value="PLP98121.1"/>
    <property type="molecule type" value="Genomic_DNA"/>
</dbReference>
<dbReference type="PANTHER" id="PTHR21708">
    <property type="entry name" value="PROBABLE 2-DEHYDROPANTOATE 2-REDUCTASE"/>
    <property type="match status" value="1"/>
</dbReference>
<evidence type="ECO:0000256" key="2">
    <source>
        <dbReference type="ARBA" id="ARBA00004994"/>
    </source>
</evidence>
<evidence type="ECO:0000256" key="9">
    <source>
        <dbReference type="ARBA" id="ARBA00032024"/>
    </source>
</evidence>
<evidence type="ECO:0000259" key="13">
    <source>
        <dbReference type="Pfam" id="PF08546"/>
    </source>
</evidence>
<evidence type="ECO:0000313" key="14">
    <source>
        <dbReference type="EMBL" id="PLP98121.1"/>
    </source>
</evidence>
<dbReference type="GO" id="GO:0008677">
    <property type="term" value="F:2-dehydropantoate 2-reductase activity"/>
    <property type="evidence" value="ECO:0007669"/>
    <property type="project" value="UniProtKB-EC"/>
</dbReference>
<dbReference type="InterPro" id="IPR013328">
    <property type="entry name" value="6PGD_dom2"/>
</dbReference>